<name>A0A669QWH0_PHACC</name>
<dbReference type="Gene3D" id="2.130.10.10">
    <property type="entry name" value="YVTN repeat-like/Quinoprotein amine dehydrogenase"/>
    <property type="match status" value="1"/>
</dbReference>
<dbReference type="PROSITE" id="PS50294">
    <property type="entry name" value="WD_REPEATS_REGION"/>
    <property type="match status" value="1"/>
</dbReference>
<sequence length="106" mass="11563">MAAGGSRGDPLAVEPLPEPQPEWLPQGFPKLCSVCLQIQFKILRGHSDTVSSCHFCCEDSKILSCSYDRTVKLWTGEFRSRGPVTLNQGHEGSVSSCCFSQDGELS</sequence>
<evidence type="ECO:0000313" key="2">
    <source>
        <dbReference type="Ensembl" id="ENSPCLP00000023990.1"/>
    </source>
</evidence>
<dbReference type="Proteomes" id="UP000472261">
    <property type="component" value="Unplaced"/>
</dbReference>
<accession>A0A669QWH0</accession>
<evidence type="ECO:0000313" key="3">
    <source>
        <dbReference type="Proteomes" id="UP000472261"/>
    </source>
</evidence>
<dbReference type="InterPro" id="IPR001680">
    <property type="entry name" value="WD40_rpt"/>
</dbReference>
<dbReference type="Ensembl" id="ENSPCLT00000033324.1">
    <property type="protein sequence ID" value="ENSPCLP00000023990.1"/>
    <property type="gene ID" value="ENSPCLG00000021159.1"/>
</dbReference>
<proteinExistence type="predicted"/>
<organism evidence="2 3">
    <name type="scientific">Phasianus colchicus</name>
    <name type="common">Common pheasant</name>
    <dbReference type="NCBI Taxonomy" id="9054"/>
    <lineage>
        <taxon>Eukaryota</taxon>
        <taxon>Metazoa</taxon>
        <taxon>Chordata</taxon>
        <taxon>Craniata</taxon>
        <taxon>Vertebrata</taxon>
        <taxon>Euteleostomi</taxon>
        <taxon>Archelosauria</taxon>
        <taxon>Archosauria</taxon>
        <taxon>Dinosauria</taxon>
        <taxon>Saurischia</taxon>
        <taxon>Theropoda</taxon>
        <taxon>Coelurosauria</taxon>
        <taxon>Aves</taxon>
        <taxon>Neognathae</taxon>
        <taxon>Galloanserae</taxon>
        <taxon>Galliformes</taxon>
        <taxon>Phasianidae</taxon>
        <taxon>Phasianinae</taxon>
        <taxon>Phasianus</taxon>
    </lineage>
</organism>
<dbReference type="AlphaFoldDB" id="A0A669QWH0"/>
<dbReference type="InterPro" id="IPR015943">
    <property type="entry name" value="WD40/YVTN_repeat-like_dom_sf"/>
</dbReference>
<evidence type="ECO:0000256" key="1">
    <source>
        <dbReference type="PROSITE-ProRule" id="PRU00221"/>
    </source>
</evidence>
<reference evidence="2" key="2">
    <citation type="submission" date="2025-09" db="UniProtKB">
        <authorList>
            <consortium name="Ensembl"/>
        </authorList>
    </citation>
    <scope>IDENTIFICATION</scope>
</reference>
<dbReference type="PROSITE" id="PS50082">
    <property type="entry name" value="WD_REPEATS_2"/>
    <property type="match status" value="1"/>
</dbReference>
<keyword evidence="3" id="KW-1185">Reference proteome</keyword>
<dbReference type="Pfam" id="PF00400">
    <property type="entry name" value="WD40"/>
    <property type="match status" value="2"/>
</dbReference>
<protein>
    <submittedName>
        <fullName evidence="2">Uncharacterized protein</fullName>
    </submittedName>
</protein>
<keyword evidence="1" id="KW-0853">WD repeat</keyword>
<feature type="repeat" description="WD" evidence="1">
    <location>
        <begin position="43"/>
        <end position="74"/>
    </location>
</feature>
<reference evidence="2" key="1">
    <citation type="submission" date="2025-08" db="UniProtKB">
        <authorList>
            <consortium name="Ensembl"/>
        </authorList>
    </citation>
    <scope>IDENTIFICATION</scope>
</reference>
<dbReference type="InterPro" id="IPR036322">
    <property type="entry name" value="WD40_repeat_dom_sf"/>
</dbReference>
<dbReference type="PANTHER" id="PTHR45048:SF1">
    <property type="entry name" value="WD REPEAT-CONTAINING PROTEIN 88"/>
    <property type="match status" value="1"/>
</dbReference>
<dbReference type="SUPFAM" id="SSF50978">
    <property type="entry name" value="WD40 repeat-like"/>
    <property type="match status" value="1"/>
</dbReference>
<dbReference type="SMART" id="SM00320">
    <property type="entry name" value="WD40"/>
    <property type="match status" value="1"/>
</dbReference>
<dbReference type="PANTHER" id="PTHR45048">
    <property type="match status" value="1"/>
</dbReference>